<evidence type="ECO:0000313" key="2">
    <source>
        <dbReference type="Proteomes" id="UP001487740"/>
    </source>
</evidence>
<accession>A0AAW0TTA6</accession>
<name>A0AAW0TTA6_SCYPA</name>
<keyword evidence="2" id="KW-1185">Reference proteome</keyword>
<reference evidence="1 2" key="1">
    <citation type="submission" date="2023-03" db="EMBL/GenBank/DDBJ databases">
        <title>High-quality genome of Scylla paramamosain provides insights in environmental adaptation.</title>
        <authorList>
            <person name="Zhang L."/>
        </authorList>
    </citation>
    <scope>NUCLEOTIDE SEQUENCE [LARGE SCALE GENOMIC DNA]</scope>
    <source>
        <strain evidence="1">LZ_2023a</strain>
        <tissue evidence="1">Muscle</tissue>
    </source>
</reference>
<comment type="caution">
    <text evidence="1">The sequence shown here is derived from an EMBL/GenBank/DDBJ whole genome shotgun (WGS) entry which is preliminary data.</text>
</comment>
<gene>
    <name evidence="1" type="ORF">O3P69_012856</name>
</gene>
<dbReference type="Proteomes" id="UP001487740">
    <property type="component" value="Unassembled WGS sequence"/>
</dbReference>
<dbReference type="AlphaFoldDB" id="A0AAW0TTA6"/>
<sequence length="78" mass="8564">MWWERALNVTNALIPRRSNENASSGTVPGGFAVSRGAAVTPSAAGDALVVKRQTDRQTDVKGFLHYIPKKKKNKEIKQ</sequence>
<evidence type="ECO:0000313" key="1">
    <source>
        <dbReference type="EMBL" id="KAK8389931.1"/>
    </source>
</evidence>
<proteinExistence type="predicted"/>
<protein>
    <submittedName>
        <fullName evidence="1">Uncharacterized protein</fullName>
    </submittedName>
</protein>
<dbReference type="EMBL" id="JARAKH010000026">
    <property type="protein sequence ID" value="KAK8389931.1"/>
    <property type="molecule type" value="Genomic_DNA"/>
</dbReference>
<organism evidence="1 2">
    <name type="scientific">Scylla paramamosain</name>
    <name type="common">Mud crab</name>
    <dbReference type="NCBI Taxonomy" id="85552"/>
    <lineage>
        <taxon>Eukaryota</taxon>
        <taxon>Metazoa</taxon>
        <taxon>Ecdysozoa</taxon>
        <taxon>Arthropoda</taxon>
        <taxon>Crustacea</taxon>
        <taxon>Multicrustacea</taxon>
        <taxon>Malacostraca</taxon>
        <taxon>Eumalacostraca</taxon>
        <taxon>Eucarida</taxon>
        <taxon>Decapoda</taxon>
        <taxon>Pleocyemata</taxon>
        <taxon>Brachyura</taxon>
        <taxon>Eubrachyura</taxon>
        <taxon>Portunoidea</taxon>
        <taxon>Portunidae</taxon>
        <taxon>Portuninae</taxon>
        <taxon>Scylla</taxon>
    </lineage>
</organism>